<proteinExistence type="predicted"/>
<evidence type="ECO:0008006" key="3">
    <source>
        <dbReference type="Google" id="ProtNLM"/>
    </source>
</evidence>
<evidence type="ECO:0000313" key="2">
    <source>
        <dbReference type="EMBL" id="QJA85823.1"/>
    </source>
</evidence>
<gene>
    <name evidence="1" type="ORF">MM415A03982_0003</name>
    <name evidence="2" type="ORF">MM415B02170_0013</name>
</gene>
<accession>A0A6M3KUH8</accession>
<organism evidence="2">
    <name type="scientific">viral metagenome</name>
    <dbReference type="NCBI Taxonomy" id="1070528"/>
    <lineage>
        <taxon>unclassified sequences</taxon>
        <taxon>metagenomes</taxon>
        <taxon>organismal metagenomes</taxon>
    </lineage>
</organism>
<dbReference type="EMBL" id="MT141765">
    <property type="protein sequence ID" value="QJA70113.1"/>
    <property type="molecule type" value="Genomic_DNA"/>
</dbReference>
<sequence>MIACQIRGGALHPYSVEDADALKEYKLNQIVSIKIKGVKKERSYRQLKMFWAACRQVANNTEDPGWDNEDKVSEQVKIDLKYIDYWMHVKGALVIKTGSISYAKLSHLEACRFFDRAWPIMAKKIGITVVELLAEAERE</sequence>
<reference evidence="2" key="1">
    <citation type="submission" date="2020-03" db="EMBL/GenBank/DDBJ databases">
        <title>The deep terrestrial virosphere.</title>
        <authorList>
            <person name="Holmfeldt K."/>
            <person name="Nilsson E."/>
            <person name="Simone D."/>
            <person name="Lopez-Fernandez M."/>
            <person name="Wu X."/>
            <person name="de Brujin I."/>
            <person name="Lundin D."/>
            <person name="Andersson A."/>
            <person name="Bertilsson S."/>
            <person name="Dopson M."/>
        </authorList>
    </citation>
    <scope>NUCLEOTIDE SEQUENCE</scope>
    <source>
        <strain evidence="1">MM415A03982</strain>
        <strain evidence="2">MM415B02170</strain>
    </source>
</reference>
<protein>
    <recommendedName>
        <fullName evidence="3">NinB protein</fullName>
    </recommendedName>
</protein>
<dbReference type="AlphaFoldDB" id="A0A6M3KUH8"/>
<evidence type="ECO:0000313" key="1">
    <source>
        <dbReference type="EMBL" id="QJA70113.1"/>
    </source>
</evidence>
<name>A0A6M3KUH8_9ZZZZ</name>
<dbReference type="EMBL" id="MT142597">
    <property type="protein sequence ID" value="QJA85823.1"/>
    <property type="molecule type" value="Genomic_DNA"/>
</dbReference>